<feature type="transmembrane region" description="Helical" evidence="5">
    <location>
        <begin position="35"/>
        <end position="57"/>
    </location>
</feature>
<comment type="caution">
    <text evidence="8">The sequence shown here is derived from an EMBL/GenBank/DDBJ whole genome shotgun (WGS) entry which is preliminary data.</text>
</comment>
<evidence type="ECO:0000256" key="1">
    <source>
        <dbReference type="ARBA" id="ARBA00023224"/>
    </source>
</evidence>
<dbReference type="Proteomes" id="UP001209746">
    <property type="component" value="Unassembled WGS sequence"/>
</dbReference>
<comment type="similarity">
    <text evidence="2">Belongs to the methyl-accepting chemotaxis (MCP) protein family.</text>
</comment>
<keyword evidence="5" id="KW-1133">Transmembrane helix</keyword>
<dbReference type="InterPro" id="IPR003660">
    <property type="entry name" value="HAMP_dom"/>
</dbReference>
<evidence type="ECO:0000256" key="3">
    <source>
        <dbReference type="SAM" id="Coils"/>
    </source>
</evidence>
<gene>
    <name evidence="8" type="ORF">OB914_08625</name>
    <name evidence="7" type="ORF">OB916_07285</name>
</gene>
<evidence type="ECO:0000313" key="10">
    <source>
        <dbReference type="Proteomes" id="UP001209746"/>
    </source>
</evidence>
<dbReference type="EMBL" id="JAOPKC010000005">
    <property type="protein sequence ID" value="MCU4717868.1"/>
    <property type="molecule type" value="Genomic_DNA"/>
</dbReference>
<dbReference type="EMBL" id="JAOPKD010000006">
    <property type="protein sequence ID" value="MCU4727033.1"/>
    <property type="molecule type" value="Genomic_DNA"/>
</dbReference>
<dbReference type="GO" id="GO:0007165">
    <property type="term" value="P:signal transduction"/>
    <property type="evidence" value="ECO:0007669"/>
    <property type="project" value="UniProtKB-KW"/>
</dbReference>
<feature type="compositionally biased region" description="Acidic residues" evidence="4">
    <location>
        <begin position="607"/>
        <end position="625"/>
    </location>
</feature>
<reference evidence="8" key="1">
    <citation type="submission" date="2023-02" db="EMBL/GenBank/DDBJ databases">
        <title>Enrichment on poylsaccharides allowed isolation of novel metabolic and taxonomic groups of Haloarchaea.</title>
        <authorList>
            <person name="Sorokin D.Y."/>
            <person name="Elcheninov A.G."/>
            <person name="Khizhniak T.V."/>
            <person name="Kolganova T.V."/>
            <person name="Kublanov I.V."/>
        </authorList>
    </citation>
    <scope>NUCLEOTIDE SEQUENCE</scope>
    <source>
        <strain evidence="7 9">HArc-curdl5-1</strain>
        <strain evidence="8">HArc-curdl7</strain>
    </source>
</reference>
<dbReference type="SUPFAM" id="SSF58104">
    <property type="entry name" value="Methyl-accepting chemotaxis protein (MCP) signaling domain"/>
    <property type="match status" value="1"/>
</dbReference>
<evidence type="ECO:0000313" key="8">
    <source>
        <dbReference type="EMBL" id="MCU4727033.1"/>
    </source>
</evidence>
<evidence type="ECO:0000256" key="4">
    <source>
        <dbReference type="SAM" id="MobiDB-lite"/>
    </source>
</evidence>
<dbReference type="PROSITE" id="PS50885">
    <property type="entry name" value="HAMP"/>
    <property type="match status" value="2"/>
</dbReference>
<feature type="domain" description="HAMP" evidence="6">
    <location>
        <begin position="417"/>
        <end position="470"/>
    </location>
</feature>
<evidence type="ECO:0000256" key="2">
    <source>
        <dbReference type="ARBA" id="ARBA00029447"/>
    </source>
</evidence>
<feature type="coiled-coil region" evidence="3">
    <location>
        <begin position="381"/>
        <end position="415"/>
    </location>
</feature>
<feature type="region of interest" description="Disordered" evidence="4">
    <location>
        <begin position="603"/>
        <end position="625"/>
    </location>
</feature>
<dbReference type="Proteomes" id="UP001208186">
    <property type="component" value="Unassembled WGS sequence"/>
</dbReference>
<organism evidence="8 10">
    <name type="scientific">Halapricum hydrolyticum</name>
    <dbReference type="NCBI Taxonomy" id="2979991"/>
    <lineage>
        <taxon>Archaea</taxon>
        <taxon>Methanobacteriati</taxon>
        <taxon>Methanobacteriota</taxon>
        <taxon>Stenosarchaea group</taxon>
        <taxon>Halobacteria</taxon>
        <taxon>Halobacteriales</taxon>
        <taxon>Haloarculaceae</taxon>
        <taxon>Halapricum</taxon>
    </lineage>
</organism>
<feature type="domain" description="HAMP" evidence="6">
    <location>
        <begin position="344"/>
        <end position="396"/>
    </location>
</feature>
<name>A0AAE3IAM0_9EURY</name>
<dbReference type="CDD" id="cd06225">
    <property type="entry name" value="HAMP"/>
    <property type="match status" value="2"/>
</dbReference>
<evidence type="ECO:0000259" key="6">
    <source>
        <dbReference type="PROSITE" id="PS50885"/>
    </source>
</evidence>
<evidence type="ECO:0000256" key="5">
    <source>
        <dbReference type="SAM" id="Phobius"/>
    </source>
</evidence>
<keyword evidence="5" id="KW-0472">Membrane</keyword>
<dbReference type="SMART" id="SM00304">
    <property type="entry name" value="HAMP"/>
    <property type="match status" value="2"/>
</dbReference>
<evidence type="ECO:0000313" key="9">
    <source>
        <dbReference type="Proteomes" id="UP001208186"/>
    </source>
</evidence>
<dbReference type="AlphaFoldDB" id="A0AAE3IAM0"/>
<dbReference type="PANTHER" id="PTHR32089">
    <property type="entry name" value="METHYL-ACCEPTING CHEMOTAXIS PROTEIN MCPB"/>
    <property type="match status" value="1"/>
</dbReference>
<dbReference type="Gene3D" id="6.10.250.1910">
    <property type="match status" value="1"/>
</dbReference>
<sequence length="625" mass="68969">MSGPDTGKNQTESGEPSVLSRIVPDVVRRRYTLKFALVVAIMGVAIGIMGATATGVVSQQVEQNVEEEYQNLASQQANTLETWIERNSISVTLASKNDALSNTEPGARFDIRSELATTDGNVYGVNAIYLLNVSDSGARVVASPQLIADRQLNQTRRAWVGETPFDSIDVMDVHVTSVHRIGDTPVVAFVSPVTGHPDRYLVMEYSVTDLAMSLDTDTEGRVTMVVDDEGTIQATNDGDRIPGRDQYGNGTAMRPVRLASELKETDQKAGVVPDMAPHETILDEEYTVGYAPVEVSNVDLNWTVLVHEPRSNVFGFMLAISRWGKLATFGGILLVGLFGTAIGYNTTRDINRLRQWAHRMREGDLETTETTTRIDAIGELYDGFENMRRSLQQQIKEAERARKEAEVSRAEAMRMNEYLQQKAEEYSRIMRRCADGDLTQRLEPDGESDSMDQIATSFNDMLAELERATGQLKRFAVEVEDTGELLQTSSDSVRVASGHVADSVQRIADDADEQKEQLQEISREIDDLAAAFETLAEHGDDDVRAHGERLDEIAARISEIATLSEETLAESGIVAGAAEEQAAELTEISDRARDLTQYARPLRDTLEEFDTGTDADLYAEEPTVD</sequence>
<dbReference type="RefSeq" id="WP_315908633.1">
    <property type="nucleotide sequence ID" value="NZ_JAOPKC010000005.1"/>
</dbReference>
<accession>A0AAE3IAM0</accession>
<keyword evidence="9" id="KW-1185">Reference proteome</keyword>
<dbReference type="GO" id="GO:0016020">
    <property type="term" value="C:membrane"/>
    <property type="evidence" value="ECO:0007669"/>
    <property type="project" value="InterPro"/>
</dbReference>
<dbReference type="Pfam" id="PF00672">
    <property type="entry name" value="HAMP"/>
    <property type="match status" value="2"/>
</dbReference>
<dbReference type="Gene3D" id="1.10.287.950">
    <property type="entry name" value="Methyl-accepting chemotaxis protein"/>
    <property type="match status" value="1"/>
</dbReference>
<evidence type="ECO:0000313" key="7">
    <source>
        <dbReference type="EMBL" id="MCU4717868.1"/>
    </source>
</evidence>
<keyword evidence="5" id="KW-0812">Transmembrane</keyword>
<keyword evidence="1" id="KW-0807">Transducer</keyword>
<keyword evidence="3" id="KW-0175">Coiled coil</keyword>
<proteinExistence type="inferred from homology"/>
<dbReference type="PANTHER" id="PTHR32089:SF112">
    <property type="entry name" value="LYSOZYME-LIKE PROTEIN-RELATED"/>
    <property type="match status" value="1"/>
</dbReference>
<feature type="coiled-coil region" evidence="3">
    <location>
        <begin position="501"/>
        <end position="538"/>
    </location>
</feature>
<protein>
    <submittedName>
        <fullName evidence="8">Methyl-accepting chemotaxis protein</fullName>
    </submittedName>
</protein>
<feature type="transmembrane region" description="Helical" evidence="5">
    <location>
        <begin position="326"/>
        <end position="344"/>
    </location>
</feature>